<dbReference type="Gene3D" id="1.10.3190.10">
    <property type="entry name" value="yfbu gene product, domain 2"/>
    <property type="match status" value="1"/>
</dbReference>
<dbReference type="AlphaFoldDB" id="A0A3R9FXG5"/>
<proteinExistence type="predicted"/>
<dbReference type="InterPro" id="IPR005587">
    <property type="entry name" value="UPF0304_YfbU"/>
</dbReference>
<dbReference type="Pfam" id="PF03887">
    <property type="entry name" value="YfbU"/>
    <property type="match status" value="1"/>
</dbReference>
<evidence type="ECO:0000313" key="2">
    <source>
        <dbReference type="Proteomes" id="UP000275331"/>
    </source>
</evidence>
<protein>
    <recommendedName>
        <fullName evidence="3">YfbU family protein</fullName>
    </recommendedName>
</protein>
<dbReference type="RefSeq" id="WP_125292269.1">
    <property type="nucleotide sequence ID" value="NZ_RHWZ01000002.1"/>
</dbReference>
<evidence type="ECO:0008006" key="3">
    <source>
        <dbReference type="Google" id="ProtNLM"/>
    </source>
</evidence>
<accession>A0A3R9FXG5</accession>
<sequence length="183" mass="21324">MSYSQAEKLQILLLCDIHEALGIKNSFDADIIREAVSTNNTWAIEWEASSLSTEEDTPEDVTFVCDVLDMYDFLEFTYNNLTKEDKKKLFEEVKYFNGEDSVTFPGFDGNNESRHMSIAYMLKKLNRFNKQDITKNSHMPTIAIYRRMLDVFRNARNDIAPGKGIPYEALRDTLRARTHPEYR</sequence>
<dbReference type="SUPFAM" id="SSF116960">
    <property type="entry name" value="YfbU-like"/>
    <property type="match status" value="1"/>
</dbReference>
<evidence type="ECO:0000313" key="1">
    <source>
        <dbReference type="EMBL" id="RSE29221.1"/>
    </source>
</evidence>
<comment type="caution">
    <text evidence="1">The sequence shown here is derived from an EMBL/GenBank/DDBJ whole genome shotgun (WGS) entry which is preliminary data.</text>
</comment>
<dbReference type="EMBL" id="RHXB01000001">
    <property type="protein sequence ID" value="RSE29221.1"/>
    <property type="molecule type" value="Genomic_DNA"/>
</dbReference>
<name>A0A3R9FXG5_9ENTR</name>
<dbReference type="OrthoDB" id="7595565at2"/>
<organism evidence="1 2">
    <name type="scientific">Atlantibacter subterraneus</name>
    <dbReference type="NCBI Taxonomy" id="255519"/>
    <lineage>
        <taxon>Bacteria</taxon>
        <taxon>Pseudomonadati</taxon>
        <taxon>Pseudomonadota</taxon>
        <taxon>Gammaproteobacteria</taxon>
        <taxon>Enterobacterales</taxon>
        <taxon>Enterobacteriaceae</taxon>
        <taxon>Atlantibacter</taxon>
    </lineage>
</organism>
<gene>
    <name evidence="1" type="ORF">EGT71_01490</name>
</gene>
<dbReference type="Proteomes" id="UP000275331">
    <property type="component" value="Unassembled WGS sequence"/>
</dbReference>
<dbReference type="InterPro" id="IPR023146">
    <property type="entry name" value="YfbU_alpha-helical_sf"/>
</dbReference>
<reference evidence="1 2" key="1">
    <citation type="submission" date="2018-10" db="EMBL/GenBank/DDBJ databases">
        <title>Transmission dynamics of multidrug resistant bacteria on intensive care unit surfaces.</title>
        <authorList>
            <person name="D'Souza A.W."/>
            <person name="Potter R.F."/>
            <person name="Wallace M."/>
            <person name="Shupe A."/>
            <person name="Patel S."/>
            <person name="Sun S."/>
            <person name="Gul D."/>
            <person name="Kwon J.H."/>
            <person name="Andleeb S."/>
            <person name="Burnham C.-A.D."/>
            <person name="Dantas G."/>
        </authorList>
    </citation>
    <scope>NUCLEOTIDE SEQUENCE [LARGE SCALE GENOMIC DNA]</scope>
    <source>
        <strain evidence="1 2">AS_373</strain>
    </source>
</reference>